<evidence type="ECO:0000313" key="1">
    <source>
        <dbReference type="EMBL" id="KAH7923211.1"/>
    </source>
</evidence>
<dbReference type="Proteomes" id="UP000790709">
    <property type="component" value="Unassembled WGS sequence"/>
</dbReference>
<reference evidence="1" key="1">
    <citation type="journal article" date="2021" name="New Phytol.">
        <title>Evolutionary innovations through gain and loss of genes in the ectomycorrhizal Boletales.</title>
        <authorList>
            <person name="Wu G."/>
            <person name="Miyauchi S."/>
            <person name="Morin E."/>
            <person name="Kuo A."/>
            <person name="Drula E."/>
            <person name="Varga T."/>
            <person name="Kohler A."/>
            <person name="Feng B."/>
            <person name="Cao Y."/>
            <person name="Lipzen A."/>
            <person name="Daum C."/>
            <person name="Hundley H."/>
            <person name="Pangilinan J."/>
            <person name="Johnson J."/>
            <person name="Barry K."/>
            <person name="LaButti K."/>
            <person name="Ng V."/>
            <person name="Ahrendt S."/>
            <person name="Min B."/>
            <person name="Choi I.G."/>
            <person name="Park H."/>
            <person name="Plett J.M."/>
            <person name="Magnuson J."/>
            <person name="Spatafora J.W."/>
            <person name="Nagy L.G."/>
            <person name="Henrissat B."/>
            <person name="Grigoriev I.V."/>
            <person name="Yang Z.L."/>
            <person name="Xu J."/>
            <person name="Martin F.M."/>
        </authorList>
    </citation>
    <scope>NUCLEOTIDE SEQUENCE</scope>
    <source>
        <strain evidence="1">KUC20120723A-06</strain>
    </source>
</reference>
<sequence length="168" mass="18330">MEEGQVDADGELQWLGLGATQEPPPRRVKLQFFRPAAGKGKGKENAADIGKGKGKEKASDENDDDDTRQRKRPRTSSGWFSWLTGSSPASGARASTSRAGPSQFYQEEPWRPNWGFSAATAAWFATPDPDPAQLPGPSQRARSPSPELEYVDDDSAAHESDRDPLDED</sequence>
<accession>A0ACB8BBN5</accession>
<gene>
    <name evidence="1" type="ORF">BV22DRAFT_1036603</name>
</gene>
<protein>
    <submittedName>
        <fullName evidence="1">Uncharacterized protein</fullName>
    </submittedName>
</protein>
<dbReference type="EMBL" id="MU266459">
    <property type="protein sequence ID" value="KAH7923211.1"/>
    <property type="molecule type" value="Genomic_DNA"/>
</dbReference>
<comment type="caution">
    <text evidence="1">The sequence shown here is derived from an EMBL/GenBank/DDBJ whole genome shotgun (WGS) entry which is preliminary data.</text>
</comment>
<organism evidence="1 2">
    <name type="scientific">Leucogyrophana mollusca</name>
    <dbReference type="NCBI Taxonomy" id="85980"/>
    <lineage>
        <taxon>Eukaryota</taxon>
        <taxon>Fungi</taxon>
        <taxon>Dikarya</taxon>
        <taxon>Basidiomycota</taxon>
        <taxon>Agaricomycotina</taxon>
        <taxon>Agaricomycetes</taxon>
        <taxon>Agaricomycetidae</taxon>
        <taxon>Boletales</taxon>
        <taxon>Boletales incertae sedis</taxon>
        <taxon>Leucogyrophana</taxon>
    </lineage>
</organism>
<name>A0ACB8BBN5_9AGAM</name>
<proteinExistence type="predicted"/>
<keyword evidence="2" id="KW-1185">Reference proteome</keyword>
<evidence type="ECO:0000313" key="2">
    <source>
        <dbReference type="Proteomes" id="UP000790709"/>
    </source>
</evidence>